<evidence type="ECO:0000256" key="9">
    <source>
        <dbReference type="ARBA" id="ARBA00049937"/>
    </source>
</evidence>
<dbReference type="Proteomes" id="UP000053872">
    <property type="component" value="Unassembled WGS sequence"/>
</dbReference>
<comment type="caution">
    <text evidence="13">The sequence shown here is derived from an EMBL/GenBank/DDBJ whole genome shotgun (WGS) entry which is preliminary data.</text>
</comment>
<evidence type="ECO:0000256" key="11">
    <source>
        <dbReference type="SAM" id="Phobius"/>
    </source>
</evidence>
<dbReference type="InterPro" id="IPR007110">
    <property type="entry name" value="Ig-like_dom"/>
</dbReference>
<evidence type="ECO:0000256" key="6">
    <source>
        <dbReference type="ARBA" id="ARBA00023136"/>
    </source>
</evidence>
<evidence type="ECO:0000256" key="1">
    <source>
        <dbReference type="ARBA" id="ARBA00004251"/>
    </source>
</evidence>
<evidence type="ECO:0000313" key="14">
    <source>
        <dbReference type="Proteomes" id="UP000053872"/>
    </source>
</evidence>
<dbReference type="EMBL" id="AKCR02000055">
    <property type="protein sequence ID" value="PKK22964.1"/>
    <property type="molecule type" value="Genomic_DNA"/>
</dbReference>
<keyword evidence="6 11" id="KW-0472">Membrane</keyword>
<evidence type="ECO:0000256" key="2">
    <source>
        <dbReference type="ARBA" id="ARBA00022475"/>
    </source>
</evidence>
<keyword evidence="3 11" id="KW-0812">Transmembrane</keyword>
<keyword evidence="14" id="KW-1185">Reference proteome</keyword>
<dbReference type="InterPro" id="IPR036179">
    <property type="entry name" value="Ig-like_dom_sf"/>
</dbReference>
<name>A0A2I0LZV3_COLLI</name>
<gene>
    <name evidence="13" type="primary">TMEM81</name>
    <name evidence="13" type="ORF">A306_00007462</name>
</gene>
<evidence type="ECO:0000259" key="12">
    <source>
        <dbReference type="PROSITE" id="PS50835"/>
    </source>
</evidence>
<dbReference type="InterPro" id="IPR039293">
    <property type="entry name" value="TMEM81"/>
</dbReference>
<dbReference type="GO" id="GO:0005886">
    <property type="term" value="C:plasma membrane"/>
    <property type="evidence" value="ECO:0007669"/>
    <property type="project" value="UniProtKB-SubCell"/>
</dbReference>
<evidence type="ECO:0000256" key="10">
    <source>
        <dbReference type="ARBA" id="ARBA00050022"/>
    </source>
</evidence>
<evidence type="ECO:0000256" key="4">
    <source>
        <dbReference type="ARBA" id="ARBA00022729"/>
    </source>
</evidence>
<feature type="transmembrane region" description="Helical" evidence="11">
    <location>
        <begin position="234"/>
        <end position="258"/>
    </location>
</feature>
<evidence type="ECO:0000256" key="3">
    <source>
        <dbReference type="ARBA" id="ARBA00022692"/>
    </source>
</evidence>
<keyword evidence="7" id="KW-1015">Disulfide bond</keyword>
<dbReference type="PANTHER" id="PTHR35670:SF1">
    <property type="entry name" value="TRANSMEMBRANE PROTEIN 81"/>
    <property type="match status" value="1"/>
</dbReference>
<evidence type="ECO:0000256" key="5">
    <source>
        <dbReference type="ARBA" id="ARBA00022989"/>
    </source>
</evidence>
<comment type="subcellular location">
    <subcellularLocation>
        <location evidence="1">Cell membrane</location>
        <topology evidence="1">Single-pass type I membrane protein</topology>
    </subcellularLocation>
</comment>
<dbReference type="InParanoid" id="A0A2I0LZV3"/>
<organism evidence="13 14">
    <name type="scientific">Columba livia</name>
    <name type="common">Rock dove</name>
    <dbReference type="NCBI Taxonomy" id="8932"/>
    <lineage>
        <taxon>Eukaryota</taxon>
        <taxon>Metazoa</taxon>
        <taxon>Chordata</taxon>
        <taxon>Craniata</taxon>
        <taxon>Vertebrata</taxon>
        <taxon>Euteleostomi</taxon>
        <taxon>Archelosauria</taxon>
        <taxon>Archosauria</taxon>
        <taxon>Dinosauria</taxon>
        <taxon>Saurischia</taxon>
        <taxon>Theropoda</taxon>
        <taxon>Coelurosauria</taxon>
        <taxon>Aves</taxon>
        <taxon>Neognathae</taxon>
        <taxon>Neoaves</taxon>
        <taxon>Columbimorphae</taxon>
        <taxon>Columbiformes</taxon>
        <taxon>Columbidae</taxon>
        <taxon>Columba</taxon>
    </lineage>
</organism>
<dbReference type="OrthoDB" id="9390762at2759"/>
<protein>
    <recommendedName>
        <fullName evidence="10">Transmembrane protein 81</fullName>
    </recommendedName>
</protein>
<proteinExistence type="predicted"/>
<evidence type="ECO:0000256" key="7">
    <source>
        <dbReference type="ARBA" id="ARBA00023157"/>
    </source>
</evidence>
<comment type="function">
    <text evidence="9">Essential fertilization factor required for male fertility. Part of a conserved trimeric sperm complex with the essential fertilization factors IZUMO1 and SPACA6 which bridges sperm and oocyte membranes during fertilization by binding to IZUMO1R/JUNO on the oocyte.</text>
</comment>
<keyword evidence="2" id="KW-1003">Cell membrane</keyword>
<dbReference type="Gene3D" id="2.60.40.10">
    <property type="entry name" value="Immunoglobulins"/>
    <property type="match status" value="1"/>
</dbReference>
<reference evidence="13 14" key="1">
    <citation type="journal article" date="2013" name="Science">
        <title>Genomic diversity and evolution of the head crest in the rock pigeon.</title>
        <authorList>
            <person name="Shapiro M.D."/>
            <person name="Kronenberg Z."/>
            <person name="Li C."/>
            <person name="Domyan E.T."/>
            <person name="Pan H."/>
            <person name="Campbell M."/>
            <person name="Tan H."/>
            <person name="Huff C.D."/>
            <person name="Hu H."/>
            <person name="Vickrey A.I."/>
            <person name="Nielsen S.C."/>
            <person name="Stringham S.A."/>
            <person name="Hu H."/>
            <person name="Willerslev E."/>
            <person name="Gilbert M.T."/>
            <person name="Yandell M."/>
            <person name="Zhang G."/>
            <person name="Wang J."/>
        </authorList>
    </citation>
    <scope>NUCLEOTIDE SEQUENCE [LARGE SCALE GENOMIC DNA]</scope>
    <source>
        <tissue evidence="13">Blood</tissue>
    </source>
</reference>
<feature type="domain" description="Ig-like" evidence="12">
    <location>
        <begin position="98"/>
        <end position="163"/>
    </location>
</feature>
<dbReference type="AlphaFoldDB" id="A0A2I0LZV3"/>
<accession>A0A2I0LZV3</accession>
<dbReference type="KEGG" id="clv:102088555"/>
<sequence>MTMKTLGNGHILGALLGVFYLPSVVCYDWVTIPAALASAPARLAVNSTSCSVTCGLGFKQEESCEVTPAGERKDCVMRTSRCLTRWFCGLLHFTIPVGKPFRLTCQPSDTADFDRQAYGYVWKFAQGLITTENVLFKRLQENDTVLRFSPTRESDGGTYRCDVRELKTFKLIKRVYFGVRVIRRDLVDLNFQKSLTWEQKLTAYGGEGNTVNITREVVQTEREFWQRQFFHEGLIGAAGGVAAGLVVIVPLCCLWKILRRRAAERKI</sequence>
<dbReference type="PROSITE" id="PS50835">
    <property type="entry name" value="IG_LIKE"/>
    <property type="match status" value="1"/>
</dbReference>
<keyword evidence="8" id="KW-0393">Immunoglobulin domain</keyword>
<keyword evidence="4" id="KW-0732">Signal</keyword>
<evidence type="ECO:0000256" key="8">
    <source>
        <dbReference type="ARBA" id="ARBA00023319"/>
    </source>
</evidence>
<dbReference type="PANTHER" id="PTHR35670">
    <property type="entry name" value="TRANSMEMBRANE PROTEIN 81"/>
    <property type="match status" value="1"/>
</dbReference>
<evidence type="ECO:0000313" key="13">
    <source>
        <dbReference type="EMBL" id="PKK22964.1"/>
    </source>
</evidence>
<dbReference type="InterPro" id="IPR013783">
    <property type="entry name" value="Ig-like_fold"/>
</dbReference>
<dbReference type="SUPFAM" id="SSF48726">
    <property type="entry name" value="Immunoglobulin"/>
    <property type="match status" value="1"/>
</dbReference>
<keyword evidence="5 11" id="KW-1133">Transmembrane helix</keyword>